<dbReference type="Pfam" id="PF00067">
    <property type="entry name" value="p450"/>
    <property type="match status" value="2"/>
</dbReference>
<dbReference type="AlphaFoldDB" id="A0AA39T654"/>
<dbReference type="PRINTS" id="PR00463">
    <property type="entry name" value="EP450I"/>
</dbReference>
<gene>
    <name evidence="11" type="ORF">EV420DRAFT_1743626</name>
</gene>
<evidence type="ECO:0000313" key="12">
    <source>
        <dbReference type="Proteomes" id="UP001175211"/>
    </source>
</evidence>
<evidence type="ECO:0000256" key="8">
    <source>
        <dbReference type="PIRSR" id="PIRSR602401-1"/>
    </source>
</evidence>
<organism evidence="11 12">
    <name type="scientific">Armillaria tabescens</name>
    <name type="common">Ringless honey mushroom</name>
    <name type="synonym">Agaricus tabescens</name>
    <dbReference type="NCBI Taxonomy" id="1929756"/>
    <lineage>
        <taxon>Eukaryota</taxon>
        <taxon>Fungi</taxon>
        <taxon>Dikarya</taxon>
        <taxon>Basidiomycota</taxon>
        <taxon>Agaricomycotina</taxon>
        <taxon>Agaricomycetes</taxon>
        <taxon>Agaricomycetidae</taxon>
        <taxon>Agaricales</taxon>
        <taxon>Marasmiineae</taxon>
        <taxon>Physalacriaceae</taxon>
        <taxon>Desarmillaria</taxon>
    </lineage>
</organism>
<dbReference type="CDD" id="cd11063">
    <property type="entry name" value="CYP52"/>
    <property type="match status" value="1"/>
</dbReference>
<dbReference type="InterPro" id="IPR036396">
    <property type="entry name" value="Cyt_P450_sf"/>
</dbReference>
<evidence type="ECO:0000256" key="6">
    <source>
        <dbReference type="ARBA" id="ARBA00023004"/>
    </source>
</evidence>
<evidence type="ECO:0000256" key="4">
    <source>
        <dbReference type="ARBA" id="ARBA00022723"/>
    </source>
</evidence>
<keyword evidence="10" id="KW-0812">Transmembrane</keyword>
<feature type="binding site" description="axial binding residue" evidence="8">
    <location>
        <position position="538"/>
    </location>
    <ligand>
        <name>heme</name>
        <dbReference type="ChEBI" id="CHEBI:30413"/>
    </ligand>
    <ligandPart>
        <name>Fe</name>
        <dbReference type="ChEBI" id="CHEBI:18248"/>
    </ligandPart>
</feature>
<accession>A0AA39T654</accession>
<dbReference type="PRINTS" id="PR00385">
    <property type="entry name" value="P450"/>
</dbReference>
<keyword evidence="10" id="KW-1133">Transmembrane helix</keyword>
<keyword evidence="7 9" id="KW-0503">Monooxygenase</keyword>
<comment type="similarity">
    <text evidence="2 9">Belongs to the cytochrome P450 family.</text>
</comment>
<evidence type="ECO:0000256" key="2">
    <source>
        <dbReference type="ARBA" id="ARBA00010617"/>
    </source>
</evidence>
<dbReference type="InterPro" id="IPR017972">
    <property type="entry name" value="Cyt_P450_CS"/>
</dbReference>
<dbReference type="InterPro" id="IPR047146">
    <property type="entry name" value="Cyt_P450_E_CYP52_fungi"/>
</dbReference>
<keyword evidence="12" id="KW-1185">Reference proteome</keyword>
<evidence type="ECO:0000256" key="9">
    <source>
        <dbReference type="RuleBase" id="RU000461"/>
    </source>
</evidence>
<protein>
    <submittedName>
        <fullName evidence="11">Cytochrome P450</fullName>
    </submittedName>
</protein>
<feature type="transmembrane region" description="Helical" evidence="10">
    <location>
        <begin position="7"/>
        <end position="27"/>
    </location>
</feature>
<dbReference type="InterPro" id="IPR002401">
    <property type="entry name" value="Cyt_P450_E_grp-I"/>
</dbReference>
<dbReference type="Gene3D" id="1.10.630.10">
    <property type="entry name" value="Cytochrome P450"/>
    <property type="match status" value="1"/>
</dbReference>
<dbReference type="InterPro" id="IPR001128">
    <property type="entry name" value="Cyt_P450"/>
</dbReference>
<keyword evidence="10" id="KW-0472">Membrane</keyword>
<keyword evidence="5 9" id="KW-0560">Oxidoreductase</keyword>
<proteinExistence type="inferred from homology"/>
<feature type="transmembrane region" description="Helical" evidence="10">
    <location>
        <begin position="39"/>
        <end position="58"/>
    </location>
</feature>
<dbReference type="PANTHER" id="PTHR24287:SF1">
    <property type="entry name" value="P450, PUTATIVE (EUROFUNG)-RELATED"/>
    <property type="match status" value="1"/>
</dbReference>
<evidence type="ECO:0000256" key="5">
    <source>
        <dbReference type="ARBA" id="ARBA00023002"/>
    </source>
</evidence>
<dbReference type="GeneID" id="85363628"/>
<comment type="caution">
    <text evidence="11">The sequence shown here is derived from an EMBL/GenBank/DDBJ whole genome shotgun (WGS) entry which is preliminary data.</text>
</comment>
<keyword evidence="6 8" id="KW-0408">Iron</keyword>
<sequence>MAFPPGIAYLTRTSLPLLFLGIFAYWALGNVQRVVDSSIALWIRLSVAVITPPIVYLYRSSFATFKTRRDAAAKGAIMIPVVQEDCFSVVRNIRYNFKNGYPGESFHNWSKAYGYTFALDLYSERQVVTMEPEHVKALLATQFQDFQKGPITIAAFRSLLGAGVFNSDGDMWKFHRNMSRPLFNKDRIGDFDNFERHAVSTIAQIKTRLEEGYPVDFQDVAARFTFDSATEFLFGKDVESIAAGLPYPAGSPLANHPNFVNHPSSLFVKAFSRGLELIAGRVQGGGTWPLLELWKDRVQTHREAVDRFIQPILAEALDRKSKGIKADKDEENMSLLDLLVRRTVDAKVIQDELVNILVAGRDTTASLLTFAVYMMCEHPKMAQRLRAEILEKLGTRQPTYVDIRDMRYLRAFLNGVSAVALSVSVSDVHHIEETLRLYPVVPVNSRTSKTATTLPNKGRAPYFIPERTRVAYSVFLMHRRTDLWGPDGTKSSFAISHTHATHLALEFDPDRFLDSRLHKYLTPNPFIFVPFNAGPRICLGQQFAYNESSYYLIRLLQTFSSFSLAMDAQPAEGIPPKSWTKIPGTTKGREKIMLGFHLTLYAKAGLWVRMKESNENV</sequence>
<comment type="cofactor">
    <cofactor evidence="1 8">
        <name>heme</name>
        <dbReference type="ChEBI" id="CHEBI:30413"/>
    </cofactor>
</comment>
<dbReference type="PANTHER" id="PTHR24287">
    <property type="entry name" value="P450, PUTATIVE (EUROFUNG)-RELATED"/>
    <property type="match status" value="1"/>
</dbReference>
<dbReference type="RefSeq" id="XP_060337703.1">
    <property type="nucleotide sequence ID" value="XM_060480080.1"/>
</dbReference>
<dbReference type="SUPFAM" id="SSF48264">
    <property type="entry name" value="Cytochrome P450"/>
    <property type="match status" value="1"/>
</dbReference>
<keyword evidence="4 8" id="KW-0479">Metal-binding</keyword>
<dbReference type="GO" id="GO:0005506">
    <property type="term" value="F:iron ion binding"/>
    <property type="evidence" value="ECO:0007669"/>
    <property type="project" value="InterPro"/>
</dbReference>
<dbReference type="GO" id="GO:0004497">
    <property type="term" value="F:monooxygenase activity"/>
    <property type="evidence" value="ECO:0007669"/>
    <property type="project" value="UniProtKB-KW"/>
</dbReference>
<name>A0AA39T654_ARMTA</name>
<reference evidence="11" key="1">
    <citation type="submission" date="2023-06" db="EMBL/GenBank/DDBJ databases">
        <authorList>
            <consortium name="Lawrence Berkeley National Laboratory"/>
            <person name="Ahrendt S."/>
            <person name="Sahu N."/>
            <person name="Indic B."/>
            <person name="Wong-Bajracharya J."/>
            <person name="Merenyi Z."/>
            <person name="Ke H.-M."/>
            <person name="Monk M."/>
            <person name="Kocsube S."/>
            <person name="Drula E."/>
            <person name="Lipzen A."/>
            <person name="Balint B."/>
            <person name="Henrissat B."/>
            <person name="Andreopoulos B."/>
            <person name="Martin F.M."/>
            <person name="Harder C.B."/>
            <person name="Rigling D."/>
            <person name="Ford K.L."/>
            <person name="Foster G.D."/>
            <person name="Pangilinan J."/>
            <person name="Papanicolaou A."/>
            <person name="Barry K."/>
            <person name="LaButti K."/>
            <person name="Viragh M."/>
            <person name="Koriabine M."/>
            <person name="Yan M."/>
            <person name="Riley R."/>
            <person name="Champramary S."/>
            <person name="Plett K.L."/>
            <person name="Tsai I.J."/>
            <person name="Slot J."/>
            <person name="Sipos G."/>
            <person name="Plett J."/>
            <person name="Nagy L.G."/>
            <person name="Grigoriev I.V."/>
        </authorList>
    </citation>
    <scope>NUCLEOTIDE SEQUENCE</scope>
    <source>
        <strain evidence="11">CCBAS 213</strain>
    </source>
</reference>
<keyword evidence="3 8" id="KW-0349">Heme</keyword>
<evidence type="ECO:0000313" key="11">
    <source>
        <dbReference type="EMBL" id="KAK0467111.1"/>
    </source>
</evidence>
<dbReference type="PROSITE" id="PS00086">
    <property type="entry name" value="CYTOCHROME_P450"/>
    <property type="match status" value="1"/>
</dbReference>
<evidence type="ECO:0000256" key="1">
    <source>
        <dbReference type="ARBA" id="ARBA00001971"/>
    </source>
</evidence>
<dbReference type="EMBL" id="JAUEPS010000003">
    <property type="protein sequence ID" value="KAK0467111.1"/>
    <property type="molecule type" value="Genomic_DNA"/>
</dbReference>
<dbReference type="GO" id="GO:0016705">
    <property type="term" value="F:oxidoreductase activity, acting on paired donors, with incorporation or reduction of molecular oxygen"/>
    <property type="evidence" value="ECO:0007669"/>
    <property type="project" value="InterPro"/>
</dbReference>
<evidence type="ECO:0000256" key="3">
    <source>
        <dbReference type="ARBA" id="ARBA00022617"/>
    </source>
</evidence>
<evidence type="ECO:0000256" key="7">
    <source>
        <dbReference type="ARBA" id="ARBA00023033"/>
    </source>
</evidence>
<dbReference type="GO" id="GO:0020037">
    <property type="term" value="F:heme binding"/>
    <property type="evidence" value="ECO:0007669"/>
    <property type="project" value="InterPro"/>
</dbReference>
<evidence type="ECO:0000256" key="10">
    <source>
        <dbReference type="SAM" id="Phobius"/>
    </source>
</evidence>
<dbReference type="Proteomes" id="UP001175211">
    <property type="component" value="Unassembled WGS sequence"/>
</dbReference>